<dbReference type="OrthoDB" id="9813918at2"/>
<dbReference type="AlphaFoldDB" id="A0A1X6ZMM2"/>
<accession>A0A1X6ZMM2</accession>
<gene>
    <name evidence="1" type="ORF">RUM8411_02704</name>
</gene>
<keyword evidence="2" id="KW-1185">Reference proteome</keyword>
<dbReference type="EMBL" id="FWFP01000007">
    <property type="protein sequence ID" value="SLN55642.1"/>
    <property type="molecule type" value="Genomic_DNA"/>
</dbReference>
<sequence>MDKARCAYLRRQKVNVEDLGEMGQILLEKADHWLVPIFKNGEAVAMVIEMERFDRDWVFSGKPSTQEDSAFDEELLRLLIEQRG</sequence>
<dbReference type="RefSeq" id="WP_085823212.1">
    <property type="nucleotide sequence ID" value="NZ_FWFP01000007.1"/>
</dbReference>
<name>A0A1X6ZMM2_9RHOB</name>
<organism evidence="1 2">
    <name type="scientific">Ruegeria meonggei</name>
    <dbReference type="NCBI Taxonomy" id="1446476"/>
    <lineage>
        <taxon>Bacteria</taxon>
        <taxon>Pseudomonadati</taxon>
        <taxon>Pseudomonadota</taxon>
        <taxon>Alphaproteobacteria</taxon>
        <taxon>Rhodobacterales</taxon>
        <taxon>Roseobacteraceae</taxon>
        <taxon>Ruegeria</taxon>
    </lineage>
</organism>
<dbReference type="Proteomes" id="UP000193778">
    <property type="component" value="Unassembled WGS sequence"/>
</dbReference>
<protein>
    <submittedName>
        <fullName evidence="1">Uncharacterized protein</fullName>
    </submittedName>
</protein>
<evidence type="ECO:0000313" key="1">
    <source>
        <dbReference type="EMBL" id="SLN55642.1"/>
    </source>
</evidence>
<proteinExistence type="predicted"/>
<evidence type="ECO:0000313" key="2">
    <source>
        <dbReference type="Proteomes" id="UP000193778"/>
    </source>
</evidence>
<reference evidence="2" key="1">
    <citation type="submission" date="2017-03" db="EMBL/GenBank/DDBJ databases">
        <authorList>
            <person name="Rodrigo-Torres L."/>
            <person name="Arahal R.D."/>
            <person name="Lucena T."/>
        </authorList>
    </citation>
    <scope>NUCLEOTIDE SEQUENCE [LARGE SCALE GENOMIC DNA]</scope>
    <source>
        <strain evidence="2">CECT 8411</strain>
    </source>
</reference>